<feature type="non-terminal residue" evidence="1">
    <location>
        <position position="1"/>
    </location>
</feature>
<gene>
    <name evidence="1" type="ORF">CPSG_00390</name>
</gene>
<reference evidence="2" key="1">
    <citation type="journal article" date="2010" name="Genome Res.">
        <title>Population genomic sequencing of Coccidioides fungi reveals recent hybridization and transposon control.</title>
        <authorList>
            <person name="Neafsey D.E."/>
            <person name="Barker B.M."/>
            <person name="Sharpton T.J."/>
            <person name="Stajich J.E."/>
            <person name="Park D.J."/>
            <person name="Whiston E."/>
            <person name="Hung C.-Y."/>
            <person name="McMahan C."/>
            <person name="White J."/>
            <person name="Sykes S."/>
            <person name="Heiman D."/>
            <person name="Young S."/>
            <person name="Zeng Q."/>
            <person name="Abouelleil A."/>
            <person name="Aftuck L."/>
            <person name="Bessette D."/>
            <person name="Brown A."/>
            <person name="FitzGerald M."/>
            <person name="Lui A."/>
            <person name="Macdonald J.P."/>
            <person name="Priest M."/>
            <person name="Orbach M.J."/>
            <person name="Galgiani J.N."/>
            <person name="Kirkland T.N."/>
            <person name="Cole G.T."/>
            <person name="Birren B.W."/>
            <person name="Henn M.R."/>
            <person name="Taylor J.W."/>
            <person name="Rounsley S.D."/>
        </authorList>
    </citation>
    <scope>NUCLEOTIDE SEQUENCE [LARGE SCALE GENOMIC DNA]</scope>
    <source>
        <strain evidence="2">RMSCC 757 / Silveira</strain>
    </source>
</reference>
<accession>E9CRR4</accession>
<organism evidence="2">
    <name type="scientific">Coccidioides posadasii (strain RMSCC 757 / Silveira)</name>
    <name type="common">Valley fever fungus</name>
    <dbReference type="NCBI Taxonomy" id="443226"/>
    <lineage>
        <taxon>Eukaryota</taxon>
        <taxon>Fungi</taxon>
        <taxon>Dikarya</taxon>
        <taxon>Ascomycota</taxon>
        <taxon>Pezizomycotina</taxon>
        <taxon>Eurotiomycetes</taxon>
        <taxon>Eurotiomycetidae</taxon>
        <taxon>Onygenales</taxon>
        <taxon>Onygenaceae</taxon>
        <taxon>Coccidioides</taxon>
    </lineage>
</organism>
<dbReference type="HOGENOM" id="CLU_2365208_0_0_1"/>
<proteinExistence type="predicted"/>
<sequence length="96" mass="10253">SIKYLPSTVAPGNYFSPASSLRVRLGNFRFQKYTAVSYSREALLNQTFAAEMTDIFGWEPLINHNVKALLNLASLASPPGPRAPGAGGGRLNDAAA</sequence>
<protein>
    <submittedName>
        <fullName evidence="1">Predicted protein</fullName>
    </submittedName>
</protein>
<dbReference type="VEuPathDB" id="FungiDB:CPSG_00390"/>
<dbReference type="Proteomes" id="UP000002497">
    <property type="component" value="Unassembled WGS sequence"/>
</dbReference>
<evidence type="ECO:0000313" key="2">
    <source>
        <dbReference type="Proteomes" id="UP000002497"/>
    </source>
</evidence>
<keyword evidence="2" id="KW-1185">Reference proteome</keyword>
<name>E9CRR4_COCPS</name>
<dbReference type="EMBL" id="GL636486">
    <property type="protein sequence ID" value="EFW22491.1"/>
    <property type="molecule type" value="Genomic_DNA"/>
</dbReference>
<evidence type="ECO:0000313" key="1">
    <source>
        <dbReference type="EMBL" id="EFW22491.1"/>
    </source>
</evidence>
<reference evidence="2" key="2">
    <citation type="submission" date="2010-03" db="EMBL/GenBank/DDBJ databases">
        <title>The genome sequence of Coccidioides posadasii strain Silveira.</title>
        <authorList>
            <consortium name="The Broad Institute Genome Sequencing Center for Infectious Disease"/>
            <person name="Neafsey D."/>
            <person name="Orbach M."/>
            <person name="Henn M.R."/>
            <person name="Cole G.T."/>
            <person name="Galgiani J."/>
            <person name="Gardner M.J."/>
            <person name="Kirkland T.N."/>
            <person name="Taylor J.W."/>
            <person name="Young S.K."/>
            <person name="Zeng Q."/>
            <person name="Koehrsen M."/>
            <person name="Alvarado L."/>
            <person name="Berlin A."/>
            <person name="Borenstein D."/>
            <person name="Chapman S.B."/>
            <person name="Chen Z."/>
            <person name="Engels R."/>
            <person name="Freedman E."/>
            <person name="Gellesch M."/>
            <person name="Goldberg J."/>
            <person name="Griggs A."/>
            <person name="Gujja S."/>
            <person name="Heilman E."/>
            <person name="Heiman D."/>
            <person name="Howarth C."/>
            <person name="Jen D."/>
            <person name="Larson L."/>
            <person name="Mehta T."/>
            <person name="Neiman D."/>
            <person name="Park D."/>
            <person name="Pearson M."/>
            <person name="Richards J."/>
            <person name="Roberts A."/>
            <person name="Saif S."/>
            <person name="Shea T."/>
            <person name="Shenoy N."/>
            <person name="Sisk P."/>
            <person name="Stolte C."/>
            <person name="Sykes S."/>
            <person name="Walk T."/>
            <person name="White J."/>
            <person name="Yandava C."/>
            <person name="Haas B."/>
            <person name="Nusbaum C."/>
            <person name="Birren B."/>
        </authorList>
    </citation>
    <scope>NUCLEOTIDE SEQUENCE [LARGE SCALE GENOMIC DNA]</scope>
    <source>
        <strain evidence="2">RMSCC 757 / Silveira</strain>
    </source>
</reference>
<dbReference type="AlphaFoldDB" id="E9CRR4"/>